<evidence type="ECO:0000313" key="22">
    <source>
        <dbReference type="EMBL" id="OXA63021.1"/>
    </source>
</evidence>
<feature type="domain" description="ERAP1-like C-terminal" evidence="20">
    <location>
        <begin position="586"/>
        <end position="878"/>
    </location>
</feature>
<dbReference type="GO" id="GO:0005737">
    <property type="term" value="C:cytoplasm"/>
    <property type="evidence" value="ECO:0007669"/>
    <property type="project" value="TreeGrafter"/>
</dbReference>
<dbReference type="GO" id="GO:0070006">
    <property type="term" value="F:metalloaminopeptidase activity"/>
    <property type="evidence" value="ECO:0007669"/>
    <property type="project" value="TreeGrafter"/>
</dbReference>
<dbReference type="InterPro" id="IPR050344">
    <property type="entry name" value="Peptidase_M1_aminopeptidases"/>
</dbReference>
<evidence type="ECO:0000256" key="8">
    <source>
        <dbReference type="ARBA" id="ARBA00022833"/>
    </source>
</evidence>
<name>A0A226F1D9_FOLCA</name>
<dbReference type="PANTHER" id="PTHR11533">
    <property type="entry name" value="PROTEASE M1 ZINC METALLOPROTEASE"/>
    <property type="match status" value="1"/>
</dbReference>
<dbReference type="EC" id="3.4.11.-" evidence="17"/>
<accession>A0A226F1D9</accession>
<dbReference type="InterPro" id="IPR014782">
    <property type="entry name" value="Peptidase_M1_dom"/>
</dbReference>
<keyword evidence="7 17" id="KW-0378">Hydrolase</keyword>
<dbReference type="EMBL" id="LNIX01000001">
    <property type="protein sequence ID" value="OXA63021.1"/>
    <property type="molecule type" value="Genomic_DNA"/>
</dbReference>
<keyword evidence="13" id="KW-0325">Glycoprotein</keyword>
<dbReference type="AlphaFoldDB" id="A0A226F1D9"/>
<dbReference type="GO" id="GO:0043171">
    <property type="term" value="P:peptide catabolic process"/>
    <property type="evidence" value="ECO:0007669"/>
    <property type="project" value="TreeGrafter"/>
</dbReference>
<dbReference type="InterPro" id="IPR045357">
    <property type="entry name" value="Aminopeptidase_N-like_N"/>
</dbReference>
<dbReference type="InterPro" id="IPR042097">
    <property type="entry name" value="Aminopeptidase_N-like_N_sf"/>
</dbReference>
<evidence type="ECO:0000256" key="9">
    <source>
        <dbReference type="ARBA" id="ARBA00022968"/>
    </source>
</evidence>
<dbReference type="Gene3D" id="1.25.50.20">
    <property type="match status" value="1"/>
</dbReference>
<dbReference type="Pfam" id="PF01433">
    <property type="entry name" value="Peptidase_M1"/>
    <property type="match status" value="1"/>
</dbReference>
<evidence type="ECO:0000256" key="13">
    <source>
        <dbReference type="ARBA" id="ARBA00023180"/>
    </source>
</evidence>
<dbReference type="Gene3D" id="2.60.40.1910">
    <property type="match status" value="1"/>
</dbReference>
<feature type="binding site" evidence="15">
    <location>
        <position position="371"/>
    </location>
    <ligand>
        <name>Zn(2+)</name>
        <dbReference type="ChEBI" id="CHEBI:29105"/>
        <note>catalytic</note>
    </ligand>
</feature>
<dbReference type="Gene3D" id="2.60.40.1730">
    <property type="entry name" value="tricorn interacting facor f3 domain"/>
    <property type="match status" value="1"/>
</dbReference>
<evidence type="ECO:0000256" key="6">
    <source>
        <dbReference type="ARBA" id="ARBA00022723"/>
    </source>
</evidence>
<proteinExistence type="inferred from homology"/>
<feature type="active site" description="Proton acceptor" evidence="14">
    <location>
        <position position="358"/>
    </location>
</feature>
<keyword evidence="11 17" id="KW-0482">Metalloprotease</keyword>
<evidence type="ECO:0000256" key="3">
    <source>
        <dbReference type="ARBA" id="ARBA00010136"/>
    </source>
</evidence>
<protein>
    <recommendedName>
        <fullName evidence="17">Aminopeptidase</fullName>
        <ecNumber evidence="17">3.4.11.-</ecNumber>
    </recommendedName>
</protein>
<dbReference type="GO" id="GO:0005615">
    <property type="term" value="C:extracellular space"/>
    <property type="evidence" value="ECO:0007669"/>
    <property type="project" value="TreeGrafter"/>
</dbReference>
<comment type="caution">
    <text evidence="22">The sequence shown here is derived from an EMBL/GenBank/DDBJ whole genome shotgun (WGS) entry which is preliminary data.</text>
</comment>
<evidence type="ECO:0000256" key="16">
    <source>
        <dbReference type="PIRSR" id="PIRSR634016-4"/>
    </source>
</evidence>
<feature type="site" description="Transition state stabilizer" evidence="16">
    <location>
        <position position="433"/>
    </location>
</feature>
<evidence type="ECO:0000256" key="1">
    <source>
        <dbReference type="ARBA" id="ARBA00004606"/>
    </source>
</evidence>
<evidence type="ECO:0000256" key="17">
    <source>
        <dbReference type="RuleBase" id="RU364040"/>
    </source>
</evidence>
<dbReference type="STRING" id="158441.A0A226F1D9"/>
<keyword evidence="9" id="KW-0735">Signal-anchor</keyword>
<feature type="domain" description="Peptidase M1 membrane alanine aminopeptidase" evidence="19">
    <location>
        <begin position="287"/>
        <end position="499"/>
    </location>
</feature>
<evidence type="ECO:0000256" key="18">
    <source>
        <dbReference type="SAM" id="SignalP"/>
    </source>
</evidence>
<dbReference type="SUPFAM" id="SSF63737">
    <property type="entry name" value="Leukotriene A4 hydrolase N-terminal domain"/>
    <property type="match status" value="1"/>
</dbReference>
<dbReference type="OMA" id="VQVWEAS"/>
<evidence type="ECO:0000256" key="2">
    <source>
        <dbReference type="ARBA" id="ARBA00004609"/>
    </source>
</evidence>
<keyword evidence="5" id="KW-0812">Transmembrane</keyword>
<feature type="chain" id="PRO_5012782089" description="Aminopeptidase" evidence="18">
    <location>
        <begin position="18"/>
        <end position="943"/>
    </location>
</feature>
<gene>
    <name evidence="22" type="ORF">Fcan01_03346</name>
</gene>
<keyword evidence="4 17" id="KW-0645">Protease</keyword>
<evidence type="ECO:0000256" key="10">
    <source>
        <dbReference type="ARBA" id="ARBA00022989"/>
    </source>
</evidence>
<feature type="signal peptide" evidence="18">
    <location>
        <begin position="1"/>
        <end position="17"/>
    </location>
</feature>
<sequence length="943" mass="105033">MQAFSFVFLILFGAAFGSPPLQLSPFTGFQEDISPSNGILAGVRLSKDLVPLHYDVQIRPIINLPVDDPEQFTAPGEVTIRLRCVTPTTNITLHSNDIDIHYDDVTVRIVQTSISIRIVTHTNDSSMSTYSMQLESSLDAGLEYEVFIPFTAKVGNRLSGLYRSSYLDAAGQQKWLATTQFQSIGARQAFPCFDEPGFRSTFNVTIGRAEGYHSLANAPLKETVPIPGMENWFWDIHEVTVSMPTYLVAMVISDFVSVDAPTGISTYDVKIWGPPTITNSITAEFSARSAAQIVSFFENYLESPYQFSKLDSAAIPDFAAGAMENWALNTYRIAYLIYFEGESTQMEQWREAAVIAHEISHHWWNDIWLNEGFASYMEIIGAASATGSDFDAMNRYPIDKIQLAMDFDAGATTQPIRSNVTDELGGIPSRIIYEKAASIIRMMQSFLGEATFIAAIRNYLDKYAYDNTVQDQLFEELQAQVDIDGTLTQYPVKAVLDSWTLQSGFPIVTLSWIGGSAVLISQEKFRLSQQQRNANSTQANDLWFVPISYATKSNPDFSDTNWKPKFWLDNSTASATHLIFGAGTDWIVLNPDARSYYRVLYDAHFFQLINVQLLSDHSVVSLASRSQLIDDYFKSAFAGYVPIEEALELTKYLENEAENTVWTTVFNNLRTPNRRMIDTPFYTKFSTYMLSKVTPALTRIGWEQLPSDRPVTIILRTQLLDWACALGSPQCTTLAEDYAIKLAEGTGVPADLQPMIFCKAVSISDSLNLPGEFSVKGFLLQQYLGASRAERFTVFINALACDAPSYILGWLELATSTSSPITTAHAVQLIQRLTENPVNRAMIINYFANDLVRIIAVLGESSVSSMVSSMAAYTSETTTSAQLMTVTLFQLRSFIEVALEVVTDGNVRSSLTASRTQLDANADWIATWGPKIDTWLDSQLSPE</sequence>
<evidence type="ECO:0000259" key="20">
    <source>
        <dbReference type="Pfam" id="PF11838"/>
    </source>
</evidence>
<keyword evidence="17 22" id="KW-0031">Aminopeptidase</keyword>
<evidence type="ECO:0000256" key="15">
    <source>
        <dbReference type="PIRSR" id="PIRSR634016-3"/>
    </source>
</evidence>
<keyword evidence="23" id="KW-1185">Reference proteome</keyword>
<feature type="binding site" evidence="15">
    <location>
        <position position="357"/>
    </location>
    <ligand>
        <name>Zn(2+)</name>
        <dbReference type="ChEBI" id="CHEBI:29105"/>
        <note>catalytic</note>
    </ligand>
</feature>
<comment type="subcellular location">
    <subcellularLocation>
        <location evidence="2">Cell membrane</location>
        <topology evidence="2">Lipid-anchor</topology>
        <topology evidence="2">GPI-anchor</topology>
    </subcellularLocation>
    <subcellularLocation>
        <location evidence="1">Membrane</location>
        <topology evidence="1">Single-pass type II membrane protein</topology>
    </subcellularLocation>
</comment>
<dbReference type="PRINTS" id="PR00756">
    <property type="entry name" value="ALADIPTASE"/>
</dbReference>
<keyword evidence="6 15" id="KW-0479">Metal-binding</keyword>
<keyword evidence="12" id="KW-0472">Membrane</keyword>
<reference evidence="22 23" key="1">
    <citation type="submission" date="2015-12" db="EMBL/GenBank/DDBJ databases">
        <title>The genome of Folsomia candida.</title>
        <authorList>
            <person name="Faddeeva A."/>
            <person name="Derks M.F."/>
            <person name="Anvar Y."/>
            <person name="Smit S."/>
            <person name="Van Straalen N."/>
            <person name="Roelofs D."/>
        </authorList>
    </citation>
    <scope>NUCLEOTIDE SEQUENCE [LARGE SCALE GENOMIC DNA]</scope>
    <source>
        <strain evidence="22 23">VU population</strain>
        <tissue evidence="22">Whole body</tissue>
    </source>
</reference>
<evidence type="ECO:0000256" key="4">
    <source>
        <dbReference type="ARBA" id="ARBA00022670"/>
    </source>
</evidence>
<comment type="cofactor">
    <cofactor evidence="15 17">
        <name>Zn(2+)</name>
        <dbReference type="ChEBI" id="CHEBI:29105"/>
    </cofactor>
    <text evidence="15 17">Binds 1 zinc ion per subunit.</text>
</comment>
<dbReference type="OrthoDB" id="510539at2759"/>
<dbReference type="Proteomes" id="UP000198287">
    <property type="component" value="Unassembled WGS sequence"/>
</dbReference>
<evidence type="ECO:0000256" key="12">
    <source>
        <dbReference type="ARBA" id="ARBA00023136"/>
    </source>
</evidence>
<dbReference type="Pfam" id="PF11838">
    <property type="entry name" value="ERAP1_C"/>
    <property type="match status" value="1"/>
</dbReference>
<keyword evidence="18" id="KW-0732">Signal</keyword>
<evidence type="ECO:0000256" key="5">
    <source>
        <dbReference type="ARBA" id="ARBA00022692"/>
    </source>
</evidence>
<dbReference type="SUPFAM" id="SSF55486">
    <property type="entry name" value="Metalloproteases ('zincins'), catalytic domain"/>
    <property type="match status" value="1"/>
</dbReference>
<keyword evidence="8 15" id="KW-0862">Zinc</keyword>
<feature type="binding site" evidence="15">
    <location>
        <position position="361"/>
    </location>
    <ligand>
        <name>Zn(2+)</name>
        <dbReference type="ChEBI" id="CHEBI:29105"/>
        <note>catalytic</note>
    </ligand>
</feature>
<evidence type="ECO:0000259" key="19">
    <source>
        <dbReference type="Pfam" id="PF01433"/>
    </source>
</evidence>
<dbReference type="PANTHER" id="PTHR11533:SF294">
    <property type="entry name" value="THYROTROPIN-RELEASING HORMONE-DEGRADING ECTOENZYME"/>
    <property type="match status" value="1"/>
</dbReference>
<dbReference type="CDD" id="cd09601">
    <property type="entry name" value="M1_APN-Q_like"/>
    <property type="match status" value="1"/>
</dbReference>
<comment type="similarity">
    <text evidence="3 17">Belongs to the peptidase M1 family.</text>
</comment>
<dbReference type="InterPro" id="IPR027268">
    <property type="entry name" value="Peptidase_M4/M1_CTD_sf"/>
</dbReference>
<evidence type="ECO:0000259" key="21">
    <source>
        <dbReference type="Pfam" id="PF17900"/>
    </source>
</evidence>
<evidence type="ECO:0000313" key="23">
    <source>
        <dbReference type="Proteomes" id="UP000198287"/>
    </source>
</evidence>
<organism evidence="22 23">
    <name type="scientific">Folsomia candida</name>
    <name type="common">Springtail</name>
    <dbReference type="NCBI Taxonomy" id="158441"/>
    <lineage>
        <taxon>Eukaryota</taxon>
        <taxon>Metazoa</taxon>
        <taxon>Ecdysozoa</taxon>
        <taxon>Arthropoda</taxon>
        <taxon>Hexapoda</taxon>
        <taxon>Collembola</taxon>
        <taxon>Entomobryomorpha</taxon>
        <taxon>Isotomoidea</taxon>
        <taxon>Isotomidae</taxon>
        <taxon>Proisotominae</taxon>
        <taxon>Folsomia</taxon>
    </lineage>
</organism>
<feature type="domain" description="Aminopeptidase N-like N-terminal" evidence="21">
    <location>
        <begin position="50"/>
        <end position="247"/>
    </location>
</feature>
<dbReference type="InterPro" id="IPR001930">
    <property type="entry name" value="Peptidase_M1"/>
</dbReference>
<dbReference type="GO" id="GO:0006508">
    <property type="term" value="P:proteolysis"/>
    <property type="evidence" value="ECO:0007669"/>
    <property type="project" value="UniProtKB-KW"/>
</dbReference>
<dbReference type="GO" id="GO:0008270">
    <property type="term" value="F:zinc ion binding"/>
    <property type="evidence" value="ECO:0007669"/>
    <property type="project" value="UniProtKB-UniRule"/>
</dbReference>
<dbReference type="Pfam" id="PF17900">
    <property type="entry name" value="Peptidase_M1_N"/>
    <property type="match status" value="1"/>
</dbReference>
<dbReference type="FunFam" id="2.60.40.1730:FF:000012">
    <property type="entry name" value="Aminopeptidase N"/>
    <property type="match status" value="1"/>
</dbReference>
<evidence type="ECO:0000256" key="7">
    <source>
        <dbReference type="ARBA" id="ARBA00022801"/>
    </source>
</evidence>
<dbReference type="InterPro" id="IPR034016">
    <property type="entry name" value="M1_APN-typ"/>
</dbReference>
<dbReference type="InterPro" id="IPR024571">
    <property type="entry name" value="ERAP1-like_C_dom"/>
</dbReference>
<dbReference type="GO" id="GO:0042277">
    <property type="term" value="F:peptide binding"/>
    <property type="evidence" value="ECO:0007669"/>
    <property type="project" value="TreeGrafter"/>
</dbReference>
<keyword evidence="10" id="KW-1133">Transmembrane helix</keyword>
<dbReference type="Gene3D" id="1.10.390.10">
    <property type="entry name" value="Neutral Protease Domain 2"/>
    <property type="match status" value="1"/>
</dbReference>
<evidence type="ECO:0000256" key="14">
    <source>
        <dbReference type="PIRSR" id="PIRSR634016-1"/>
    </source>
</evidence>
<evidence type="ECO:0000256" key="11">
    <source>
        <dbReference type="ARBA" id="ARBA00023049"/>
    </source>
</evidence>
<dbReference type="GO" id="GO:0005886">
    <property type="term" value="C:plasma membrane"/>
    <property type="evidence" value="ECO:0007669"/>
    <property type="project" value="UniProtKB-SubCell"/>
</dbReference>